<proteinExistence type="predicted"/>
<protein>
    <submittedName>
        <fullName evidence="1">Uncharacterized protein</fullName>
    </submittedName>
</protein>
<reference evidence="1 2" key="1">
    <citation type="journal article" date="2015" name="Biotechnol. Bioeng.">
        <title>Genome sequence and phenotypic characterization of Caulobacter segnis.</title>
        <authorList>
            <person name="Patel S."/>
            <person name="Fletcher B."/>
            <person name="Scott D.C."/>
            <person name="Ely B."/>
        </authorList>
    </citation>
    <scope>NUCLEOTIDE SEQUENCE [LARGE SCALE GENOMIC DNA]</scope>
    <source>
        <strain evidence="1 2">ERI-2</strain>
    </source>
</reference>
<gene>
    <name evidence="1" type="ORF">WY13_00717</name>
</gene>
<sequence>MSKITVIDSIMGTGKTSWTIQHMGEAPLLEKFIYITPFLSEVERVKTSLPDMNFKDPTVKNRKGSKLEGLKQLLSRGENIVSTHALFKRCDEEVIELLQKMRYTLILDEVVEVVEKFDIVKEDIRILFDSKTIIEDGKRWIKWVGTDRSYDGGLKNVMEQCFCNNLYHYGENFYLWTFPIEVFQQFEEVFVLTYMFDGSLQKYYFDIFDVKYIYKAVERSTNNKYKLVEYTGIDDLTKISELLHIYEGKLNTCGNGEYTFSATDMKKLVKKPVQLKAIQSNVYNFFRNITKTSAEENMWTTFKDCQNSLKGKGYTKGFVAVNSRATNEFRERTSMAYIANRFTQPYIKQFFKAHDIEINEDKLALAELLQWIWRSAIREGKEVQLYIPSERMRMLLKDWLS</sequence>
<dbReference type="AlphaFoldDB" id="A0A166S0S7"/>
<dbReference type="EMBL" id="LITT01000006">
    <property type="protein sequence ID" value="OAA91460.1"/>
    <property type="molecule type" value="Genomic_DNA"/>
</dbReference>
<evidence type="ECO:0000313" key="2">
    <source>
        <dbReference type="Proteomes" id="UP000077407"/>
    </source>
</evidence>
<dbReference type="PATRIC" id="fig|1538.10.peg.1214"/>
<dbReference type="Proteomes" id="UP000077407">
    <property type="component" value="Unassembled WGS sequence"/>
</dbReference>
<dbReference type="OrthoDB" id="1898893at2"/>
<organism evidence="1 2">
    <name type="scientific">Clostridium ljungdahlii</name>
    <dbReference type="NCBI Taxonomy" id="1538"/>
    <lineage>
        <taxon>Bacteria</taxon>
        <taxon>Bacillati</taxon>
        <taxon>Bacillota</taxon>
        <taxon>Clostridia</taxon>
        <taxon>Eubacteriales</taxon>
        <taxon>Clostridiaceae</taxon>
        <taxon>Clostridium</taxon>
    </lineage>
</organism>
<comment type="caution">
    <text evidence="1">The sequence shown here is derived from an EMBL/GenBank/DDBJ whole genome shotgun (WGS) entry which is preliminary data.</text>
</comment>
<dbReference type="RefSeq" id="WP_063554318.1">
    <property type="nucleotide sequence ID" value="NZ_LITT01000006.1"/>
</dbReference>
<accession>A0A166S0S7</accession>
<evidence type="ECO:0000313" key="1">
    <source>
        <dbReference type="EMBL" id="OAA91460.1"/>
    </source>
</evidence>
<name>A0A166S0S7_9CLOT</name>